<keyword evidence="2" id="KW-1003">Cell membrane</keyword>
<dbReference type="GO" id="GO:0022857">
    <property type="term" value="F:transmembrane transporter activity"/>
    <property type="evidence" value="ECO:0007669"/>
    <property type="project" value="TreeGrafter"/>
</dbReference>
<dbReference type="InterPro" id="IPR050250">
    <property type="entry name" value="Macrolide_Exporter_MacB"/>
</dbReference>
<dbReference type="AlphaFoldDB" id="A0A1M7XY08"/>
<dbReference type="STRING" id="1121345.SAMN02745217_00382"/>
<comment type="similarity">
    <text evidence="6">Belongs to the ABC-4 integral membrane protein family.</text>
</comment>
<keyword evidence="4 7" id="KW-1133">Transmembrane helix</keyword>
<organism evidence="9 10">
    <name type="scientific">Anaerocolumna xylanovorans DSM 12503</name>
    <dbReference type="NCBI Taxonomy" id="1121345"/>
    <lineage>
        <taxon>Bacteria</taxon>
        <taxon>Bacillati</taxon>
        <taxon>Bacillota</taxon>
        <taxon>Clostridia</taxon>
        <taxon>Lachnospirales</taxon>
        <taxon>Lachnospiraceae</taxon>
        <taxon>Anaerocolumna</taxon>
    </lineage>
</organism>
<feature type="transmembrane region" description="Helical" evidence="7">
    <location>
        <begin position="144"/>
        <end position="166"/>
    </location>
</feature>
<dbReference type="InterPro" id="IPR003838">
    <property type="entry name" value="ABC3_permease_C"/>
</dbReference>
<dbReference type="PANTHER" id="PTHR30572:SF4">
    <property type="entry name" value="ABC TRANSPORTER PERMEASE YTRF"/>
    <property type="match status" value="1"/>
</dbReference>
<feature type="transmembrane region" description="Helical" evidence="7">
    <location>
        <begin position="198"/>
        <end position="221"/>
    </location>
</feature>
<feature type="transmembrane region" description="Helical" evidence="7">
    <location>
        <begin position="691"/>
        <end position="710"/>
    </location>
</feature>
<evidence type="ECO:0000256" key="6">
    <source>
        <dbReference type="ARBA" id="ARBA00038076"/>
    </source>
</evidence>
<evidence type="ECO:0000256" key="5">
    <source>
        <dbReference type="ARBA" id="ARBA00023136"/>
    </source>
</evidence>
<dbReference type="EMBL" id="FRFD01000003">
    <property type="protein sequence ID" value="SHO43861.1"/>
    <property type="molecule type" value="Genomic_DNA"/>
</dbReference>
<evidence type="ECO:0000256" key="1">
    <source>
        <dbReference type="ARBA" id="ARBA00004651"/>
    </source>
</evidence>
<evidence type="ECO:0000313" key="10">
    <source>
        <dbReference type="Proteomes" id="UP000184612"/>
    </source>
</evidence>
<evidence type="ECO:0000256" key="2">
    <source>
        <dbReference type="ARBA" id="ARBA00022475"/>
    </source>
</evidence>
<protein>
    <submittedName>
        <fullName evidence="9">Putative ABC transport system permease protein</fullName>
    </submittedName>
</protein>
<evidence type="ECO:0000256" key="7">
    <source>
        <dbReference type="SAM" id="Phobius"/>
    </source>
</evidence>
<name>A0A1M7XY08_9FIRM</name>
<dbReference type="Pfam" id="PF02687">
    <property type="entry name" value="FtsX"/>
    <property type="match status" value="2"/>
</dbReference>
<feature type="transmembrane region" description="Helical" evidence="7">
    <location>
        <begin position="20"/>
        <end position="42"/>
    </location>
</feature>
<evidence type="ECO:0000256" key="4">
    <source>
        <dbReference type="ARBA" id="ARBA00022989"/>
    </source>
</evidence>
<dbReference type="OrthoDB" id="9793166at2"/>
<reference evidence="9 10" key="1">
    <citation type="submission" date="2016-12" db="EMBL/GenBank/DDBJ databases">
        <authorList>
            <person name="Song W.-J."/>
            <person name="Kurnit D.M."/>
        </authorList>
    </citation>
    <scope>NUCLEOTIDE SEQUENCE [LARGE SCALE GENOMIC DNA]</scope>
    <source>
        <strain evidence="9 10">DSM 12503</strain>
    </source>
</reference>
<feature type="domain" description="ABC3 transporter permease C-terminal" evidence="8">
    <location>
        <begin position="605"/>
        <end position="719"/>
    </location>
</feature>
<feature type="transmembrane region" description="Helical" evidence="7">
    <location>
        <begin position="596"/>
        <end position="624"/>
    </location>
</feature>
<sequence length="730" mass="81773">MWKEYSISYIKNNKITSVSLMVAALISAMFLSLITSVFYNMWIDNINQIVAKEGDWQAKIIGSISEKEIESIQSNANVKNVITTQTENGMETLVYFYEIRSTYEDMPKIARLIEVDASVIQYHDMLLSEYFIFAPDNEHPPMLLAFYVFVMVAACISLILIIRNAFLVSMQSRLHQLGILQSIGAAPGQIKTCLLQEALGLCLLPIIVGIGCGAGLCFGAIRLANGIAGAYRGENAEFNYHIGLFLITFIVSMLTILCSAWLPARNLSKVSPLQAIKGEEEQNSVKKVKKFLLVSLLFGIEGELAGKSLYVRRKALRTATLSLTLSFFAFSIFLCSITLSGISTKYTYFERYKDAWDIMVTVKDQNINDIEGTLDIDTLNKAKSCCVYQKALAYTWLTEGMLSDELQALGSISEAAGSDVSVKDSKYQVKVPIVILDDTSFKNYCESIGVNDGGSEWGMVTINRIWDNIHSNFRYKKYIPFIKEQDNTGFSLFQNKDRNDYMVKIPVLAYTDELPVLREEYANYALVQVMSASTWQNMLANMSVESQETYINVQTATDAAIWSVQTEIEQLLSGKNYEIENRAEEKQFNEEIKKGYILIMGGLCGLLAIIGLANVFSNTLGYIYQRKREFSRYVSVGLSPRGIKKILCIEALIIGGKPIVITVPLTIVFVIFAAAASYINPMEFLESMPIVPLFIFACMIMGCVALAYYIGGRKIYRNNIIETLKNDILS</sequence>
<evidence type="ECO:0000259" key="8">
    <source>
        <dbReference type="Pfam" id="PF02687"/>
    </source>
</evidence>
<feature type="transmembrane region" description="Helical" evidence="7">
    <location>
        <begin position="659"/>
        <end position="679"/>
    </location>
</feature>
<comment type="subcellular location">
    <subcellularLocation>
        <location evidence="1">Cell membrane</location>
        <topology evidence="1">Multi-pass membrane protein</topology>
    </subcellularLocation>
</comment>
<keyword evidence="10" id="KW-1185">Reference proteome</keyword>
<keyword evidence="5 7" id="KW-0472">Membrane</keyword>
<accession>A0A1M7XY08</accession>
<evidence type="ECO:0000256" key="3">
    <source>
        <dbReference type="ARBA" id="ARBA00022692"/>
    </source>
</evidence>
<dbReference type="RefSeq" id="WP_073587109.1">
    <property type="nucleotide sequence ID" value="NZ_FRFD01000003.1"/>
</dbReference>
<keyword evidence="3 7" id="KW-0812">Transmembrane</keyword>
<feature type="domain" description="ABC3 transporter permease C-terminal" evidence="8">
    <location>
        <begin position="149"/>
        <end position="272"/>
    </location>
</feature>
<dbReference type="PANTHER" id="PTHR30572">
    <property type="entry name" value="MEMBRANE COMPONENT OF TRANSPORTER-RELATED"/>
    <property type="match status" value="1"/>
</dbReference>
<dbReference type="Proteomes" id="UP000184612">
    <property type="component" value="Unassembled WGS sequence"/>
</dbReference>
<evidence type="ECO:0000313" key="9">
    <source>
        <dbReference type="EMBL" id="SHO43861.1"/>
    </source>
</evidence>
<proteinExistence type="inferred from homology"/>
<gene>
    <name evidence="9" type="ORF">SAMN02745217_00382</name>
</gene>
<feature type="transmembrane region" description="Helical" evidence="7">
    <location>
        <begin position="321"/>
        <end position="342"/>
    </location>
</feature>
<dbReference type="GO" id="GO:0005886">
    <property type="term" value="C:plasma membrane"/>
    <property type="evidence" value="ECO:0007669"/>
    <property type="project" value="UniProtKB-SubCell"/>
</dbReference>
<feature type="transmembrane region" description="Helical" evidence="7">
    <location>
        <begin position="241"/>
        <end position="262"/>
    </location>
</feature>